<evidence type="ECO:0008006" key="4">
    <source>
        <dbReference type="Google" id="ProtNLM"/>
    </source>
</evidence>
<dbReference type="OrthoDB" id="5181666at2"/>
<keyword evidence="1" id="KW-0472">Membrane</keyword>
<evidence type="ECO:0000313" key="2">
    <source>
        <dbReference type="EMBL" id="RVU16229.1"/>
    </source>
</evidence>
<feature type="transmembrane region" description="Helical" evidence="1">
    <location>
        <begin position="42"/>
        <end position="60"/>
    </location>
</feature>
<evidence type="ECO:0000313" key="3">
    <source>
        <dbReference type="Proteomes" id="UP000283128"/>
    </source>
</evidence>
<feature type="transmembrane region" description="Helical" evidence="1">
    <location>
        <begin position="184"/>
        <end position="206"/>
    </location>
</feature>
<evidence type="ECO:0000256" key="1">
    <source>
        <dbReference type="SAM" id="Phobius"/>
    </source>
</evidence>
<reference evidence="2 3" key="1">
    <citation type="submission" date="2019-01" db="EMBL/GenBank/DDBJ databases">
        <title>Genome sequences of Streptomyces and Rhizobium isolates collected from root and soil.</title>
        <authorList>
            <person name="Chhettri S."/>
            <person name="Sevigny J.L."/>
            <person name="Sen A."/>
            <person name="Ennis N."/>
            <person name="Tisa L."/>
        </authorList>
    </citation>
    <scope>NUCLEOTIDE SEQUENCE [LARGE SCALE GENOMIC DNA]</scope>
    <source>
        <strain evidence="2 3">San01</strain>
    </source>
</reference>
<organism evidence="2 3">
    <name type="scientific">Streptomyces antnestii</name>
    <dbReference type="NCBI Taxonomy" id="2494256"/>
    <lineage>
        <taxon>Bacteria</taxon>
        <taxon>Bacillati</taxon>
        <taxon>Actinomycetota</taxon>
        <taxon>Actinomycetes</taxon>
        <taxon>Kitasatosporales</taxon>
        <taxon>Streptomycetaceae</taxon>
        <taxon>Streptomyces</taxon>
    </lineage>
</organism>
<dbReference type="SUPFAM" id="SSF52540">
    <property type="entry name" value="P-loop containing nucleoside triphosphate hydrolases"/>
    <property type="match status" value="1"/>
</dbReference>
<sequence length="752" mass="80931">MTLVQYLMGGGLRWAAAAADDGQSGWIASRLVSLLPDTMAELQIWVVCVVVAAGVLGGLGSRRLTVQAKKQRSGFDGTADALTEGLAVAFSGLWRFAAGQPLWGEPRSDATFLHRGVLLDRRPLNAAGTLAQGADATSATSAVEQTEAGAKAPGGAARLDVWHQWPGAARSVVRLGAMAAGFGLWRAPMGTLAALAVAVPLSLVLMKVMGNKGADRTDAQIYGPGLWAALIQVLRLSGEDQERGDGYWMGLCDDLDSDGARIVIRLPLQWLGHEKERAALALAVATRVPGEWRGAYFQRGRRHYAEFTPKPAPKPRPQLAPSVPWRSTGNPFKVYVGQAIEGERVVDVVVSTESDTPHWGVAGDTGSGKSTVLYIPVVHGRLNGWVVDILDNKENSMIEAEGHSGVRVHKTTRACMGAIAEFMTSMIAAEKANGLDGDPRLRQMLVPRLLVIDELPTLIRFAYTWWKFGIRQKGTPPFIDWFTIILMMGRSSGHRVVVGAQQFDNALFGGTIGRKQIGTKITIGKQDMVSWGVAFGQNAPRFGYDTDVKGRGAYADKKTDPDGGDFAWVREFQAAYITPHVKELLAEAPEAPQWFDRGEMAPWITPEALMQAQEEAAADNFLPGGEFAPLSRPVVPMRRNRGHQGGPAWSGTGTALLGTVSGTTAGTVEQAVALASERAEDEALPETYSIAEACKRGILPWSYDTARKYLLQRSKAKGVPVPDGVTDGKVTYYTEPELQSWLKAWSAAGAAA</sequence>
<dbReference type="InterPro" id="IPR027417">
    <property type="entry name" value="P-loop_NTPase"/>
</dbReference>
<protein>
    <recommendedName>
        <fullName evidence="4">Cell division protein FtsK</fullName>
    </recommendedName>
</protein>
<gene>
    <name evidence="2" type="ORF">EOT10_36740</name>
</gene>
<keyword evidence="3" id="KW-1185">Reference proteome</keyword>
<keyword evidence="1" id="KW-0812">Transmembrane</keyword>
<comment type="caution">
    <text evidence="2">The sequence shown here is derived from an EMBL/GenBank/DDBJ whole genome shotgun (WGS) entry which is preliminary data.</text>
</comment>
<dbReference type="CDD" id="cd01127">
    <property type="entry name" value="TrwB_TraG_TraD_VirD4"/>
    <property type="match status" value="1"/>
</dbReference>
<dbReference type="Proteomes" id="UP000283128">
    <property type="component" value="Unassembled WGS sequence"/>
</dbReference>
<dbReference type="AlphaFoldDB" id="A0A3S2V7G8"/>
<dbReference type="Gene3D" id="3.40.50.300">
    <property type="entry name" value="P-loop containing nucleotide triphosphate hydrolases"/>
    <property type="match status" value="1"/>
</dbReference>
<dbReference type="RefSeq" id="WP_127832744.1">
    <property type="nucleotide sequence ID" value="NZ_RZYA01000028.1"/>
</dbReference>
<dbReference type="EMBL" id="RZYA01000028">
    <property type="protein sequence ID" value="RVU16229.1"/>
    <property type="molecule type" value="Genomic_DNA"/>
</dbReference>
<name>A0A3S2V7G8_9ACTN</name>
<proteinExistence type="predicted"/>
<keyword evidence="1" id="KW-1133">Transmembrane helix</keyword>
<accession>A0A3S2V7G8</accession>